<evidence type="ECO:0000313" key="2">
    <source>
        <dbReference type="EMBL" id="OOH96389.1"/>
    </source>
</evidence>
<dbReference type="STRING" id="238.BBD35_13535"/>
<feature type="signal peptide" evidence="1">
    <location>
        <begin position="1"/>
        <end position="18"/>
    </location>
</feature>
<gene>
    <name evidence="2" type="ORF">BMF97_08585</name>
</gene>
<evidence type="ECO:0008006" key="4">
    <source>
        <dbReference type="Google" id="ProtNLM"/>
    </source>
</evidence>
<reference evidence="2 3" key="1">
    <citation type="submission" date="2016-11" db="EMBL/GenBank/DDBJ databases">
        <title>Genome sequence and comparative genomic analysis of clinical strain Elizabethkingia meningoseptica 61421 PRCM.</title>
        <authorList>
            <person name="Wang M."/>
            <person name="Hu S."/>
            <person name="Cao L."/>
            <person name="Jiang T."/>
            <person name="Zhou Y."/>
            <person name="Ming D."/>
        </authorList>
    </citation>
    <scope>NUCLEOTIDE SEQUENCE [LARGE SCALE GENOMIC DNA]</scope>
    <source>
        <strain evidence="2 3">61421 PRCM</strain>
    </source>
</reference>
<evidence type="ECO:0000256" key="1">
    <source>
        <dbReference type="SAM" id="SignalP"/>
    </source>
</evidence>
<feature type="chain" id="PRO_5030034759" description="DUF2490 domain-containing protein" evidence="1">
    <location>
        <begin position="19"/>
        <end position="224"/>
    </location>
</feature>
<comment type="caution">
    <text evidence="2">The sequence shown here is derived from an EMBL/GenBank/DDBJ whole genome shotgun (WGS) entry which is preliminary data.</text>
</comment>
<dbReference type="EMBL" id="MPOG01000008">
    <property type="protein sequence ID" value="OOH96389.1"/>
    <property type="molecule type" value="Genomic_DNA"/>
</dbReference>
<protein>
    <recommendedName>
        <fullName evidence="4">DUF2490 domain-containing protein</fullName>
    </recommendedName>
</protein>
<accession>A0A1T3JBX9</accession>
<dbReference type="RefSeq" id="WP_070904935.1">
    <property type="nucleotide sequence ID" value="NZ_CP016378.1"/>
</dbReference>
<proteinExistence type="predicted"/>
<dbReference type="Pfam" id="PF10677">
    <property type="entry name" value="DUF2490"/>
    <property type="match status" value="1"/>
</dbReference>
<keyword evidence="1" id="KW-0732">Signal</keyword>
<dbReference type="AlphaFoldDB" id="A0A1T3JBX9"/>
<dbReference type="eggNOG" id="COG2067">
    <property type="taxonomic scope" value="Bacteria"/>
</dbReference>
<evidence type="ECO:0000313" key="3">
    <source>
        <dbReference type="Proteomes" id="UP000188947"/>
    </source>
</evidence>
<dbReference type="Proteomes" id="UP000188947">
    <property type="component" value="Unassembled WGS sequence"/>
</dbReference>
<dbReference type="InterPro" id="IPR019619">
    <property type="entry name" value="DUF2490"/>
</dbReference>
<organism evidence="2 3">
    <name type="scientific">Elizabethkingia meningoseptica</name>
    <name type="common">Chryseobacterium meningosepticum</name>
    <dbReference type="NCBI Taxonomy" id="238"/>
    <lineage>
        <taxon>Bacteria</taxon>
        <taxon>Pseudomonadati</taxon>
        <taxon>Bacteroidota</taxon>
        <taxon>Flavobacteriia</taxon>
        <taxon>Flavobacteriales</taxon>
        <taxon>Weeksellaceae</taxon>
        <taxon>Elizabethkingia</taxon>
    </lineage>
</organism>
<keyword evidence="3" id="KW-1185">Reference proteome</keyword>
<sequence length="224" mass="26386">MIKRTLALFAGISFGLLAAQKSDVGNWFMLFGSEKVNSKFNIHYEVQYRNYDFIGDLNQLLLRTGIGYNLSENNNNVLLGYAYVHSHNYDADQNIKQLDEHRIFQQFITKQKFGRIMLNHRYRIEERFLQPKTEVRFRYQLGVIVPFNNSSLTADTWYASIYDEIFINAKKEAFDRNRLYGAIGYVVNDKIRLEAGVMNQALTNTHRYQFQIGFYLNDVFNLKK</sequence>
<dbReference type="OrthoDB" id="1118734at2"/>
<name>A0A1T3JBX9_ELIME</name>